<dbReference type="InterPro" id="IPR001810">
    <property type="entry name" value="F-box_dom"/>
</dbReference>
<dbReference type="AlphaFoldDB" id="A0ABC8S1K0"/>
<gene>
    <name evidence="3" type="ORF">ILEXP_LOCUS19198</name>
</gene>
<dbReference type="SUPFAM" id="SSF81383">
    <property type="entry name" value="F-box domain"/>
    <property type="match status" value="1"/>
</dbReference>
<dbReference type="Pfam" id="PF00646">
    <property type="entry name" value="F-box"/>
    <property type="match status" value="1"/>
</dbReference>
<dbReference type="PANTHER" id="PTHR44259:SF87">
    <property type="entry name" value="F-BOX DOMAIN-CONTAINING PROTEIN"/>
    <property type="match status" value="1"/>
</dbReference>
<name>A0ABC8S1K0_9AQUA</name>
<dbReference type="PANTHER" id="PTHR44259">
    <property type="entry name" value="OS07G0183000 PROTEIN-RELATED"/>
    <property type="match status" value="1"/>
</dbReference>
<dbReference type="Pfam" id="PF03478">
    <property type="entry name" value="Beta-prop_KIB1-4"/>
    <property type="match status" value="1"/>
</dbReference>
<evidence type="ECO:0000313" key="3">
    <source>
        <dbReference type="EMBL" id="CAK9151039.1"/>
    </source>
</evidence>
<proteinExistence type="predicted"/>
<protein>
    <recommendedName>
        <fullName evidence="2">F-box domain-containing protein</fullName>
    </recommendedName>
</protein>
<dbReference type="SMART" id="SM00256">
    <property type="entry name" value="FBOX"/>
    <property type="match status" value="1"/>
</dbReference>
<dbReference type="Proteomes" id="UP001642360">
    <property type="component" value="Unassembled WGS sequence"/>
</dbReference>
<dbReference type="PROSITE" id="PS50181">
    <property type="entry name" value="FBOX"/>
    <property type="match status" value="1"/>
</dbReference>
<dbReference type="EMBL" id="CAUOFW020002092">
    <property type="protein sequence ID" value="CAK9151039.1"/>
    <property type="molecule type" value="Genomic_DNA"/>
</dbReference>
<dbReference type="InterPro" id="IPR005174">
    <property type="entry name" value="KIB1-4_b-propeller"/>
</dbReference>
<evidence type="ECO:0000259" key="2">
    <source>
        <dbReference type="PROSITE" id="PS50181"/>
    </source>
</evidence>
<dbReference type="Gene3D" id="1.20.1280.50">
    <property type="match status" value="1"/>
</dbReference>
<accession>A0ABC8S1K0</accession>
<evidence type="ECO:0000313" key="4">
    <source>
        <dbReference type="Proteomes" id="UP001642360"/>
    </source>
</evidence>
<keyword evidence="4" id="KW-1185">Reference proteome</keyword>
<comment type="caution">
    <text evidence="3">The sequence shown here is derived from an EMBL/GenBank/DDBJ whole genome shotgun (WGS) entry which is preliminary data.</text>
</comment>
<feature type="region of interest" description="Disordered" evidence="1">
    <location>
        <begin position="402"/>
        <end position="429"/>
    </location>
</feature>
<organism evidence="3 4">
    <name type="scientific">Ilex paraguariensis</name>
    <name type="common">yerba mate</name>
    <dbReference type="NCBI Taxonomy" id="185542"/>
    <lineage>
        <taxon>Eukaryota</taxon>
        <taxon>Viridiplantae</taxon>
        <taxon>Streptophyta</taxon>
        <taxon>Embryophyta</taxon>
        <taxon>Tracheophyta</taxon>
        <taxon>Spermatophyta</taxon>
        <taxon>Magnoliopsida</taxon>
        <taxon>eudicotyledons</taxon>
        <taxon>Gunneridae</taxon>
        <taxon>Pentapetalae</taxon>
        <taxon>asterids</taxon>
        <taxon>campanulids</taxon>
        <taxon>Aquifoliales</taxon>
        <taxon>Aquifoliaceae</taxon>
        <taxon>Ilex</taxon>
    </lineage>
</organism>
<dbReference type="InterPro" id="IPR050942">
    <property type="entry name" value="F-box_BR-signaling"/>
</dbReference>
<dbReference type="InterPro" id="IPR036047">
    <property type="entry name" value="F-box-like_dom_sf"/>
</dbReference>
<feature type="domain" description="F-box" evidence="2">
    <location>
        <begin position="44"/>
        <end position="97"/>
    </location>
</feature>
<sequence length="467" mass="53566">MAALIFHSNRNLGVYLSRKRSSFIKSIFGKSRNNSSNTKNQITSSCWHNLPNDIIEKVVKQLIQTDRIRMSSVCKGWRVILTKKDIQTVVEIPWLMLFQYPIGKDIMILTKKDIQTVVEIPWLMLFQYPIGKDISFYNFSEERVYNLELPKSVHGGRCYGCSKGWLIMITGSEFNPSLFLLNAITGAQLRLPSLTTIPSFENFAIWHSKFDSFITGITISSADAAKCIVAAIFDQEILVFYRPGDERWNIFEGDGEEDEIYYKVMLFRNSTLDVLIDGEENHVRNFSIKLSDCEMMLTLISFCYSSYVNVENKIVEFQHFRIFKETGIHHDLAESTNGELLVIIQILDVFALPDDSFDDLVEHEDGDGIGEGHQEYVDGDGIDGDGIGEGHQEYVDGDGIGQWDQEHEDDDDIGEGNQEHEDGVDIGDWYEDEDGCPLRLRYWKITGLKVIQGQSLRWTHRHVKQLW</sequence>
<reference evidence="3 4" key="1">
    <citation type="submission" date="2024-02" db="EMBL/GenBank/DDBJ databases">
        <authorList>
            <person name="Vignale AGUSTIN F."/>
            <person name="Sosa J E."/>
            <person name="Modenutti C."/>
        </authorList>
    </citation>
    <scope>NUCLEOTIDE SEQUENCE [LARGE SCALE GENOMIC DNA]</scope>
</reference>
<evidence type="ECO:0000256" key="1">
    <source>
        <dbReference type="SAM" id="MobiDB-lite"/>
    </source>
</evidence>